<sequence>MKTKTEIRIDKIVWWIPTRKIRDRVRDKMLLNNYKIIEQEIAEKRLKLKEECRKNGLIYVSHGEYLTKLAQYYRKFPDEFMKEMEEFKKGMDNEDLEYLEYFMNQIKYAPDGIDIPYLIFDNSSLKFFSKEQEIVYFNEESIYNYLKKEFGNIDYIKLYLLYFKRGISYLPKYIISKFKNTVCIDGGGVYRGYRYIF</sequence>
<organism evidence="1 2">
    <name type="scientific">Brachyspira aalborgi</name>
    <dbReference type="NCBI Taxonomy" id="29522"/>
    <lineage>
        <taxon>Bacteria</taxon>
        <taxon>Pseudomonadati</taxon>
        <taxon>Spirochaetota</taxon>
        <taxon>Spirochaetia</taxon>
        <taxon>Brachyspirales</taxon>
        <taxon>Brachyspiraceae</taxon>
        <taxon>Brachyspira</taxon>
    </lineage>
</organism>
<evidence type="ECO:0000313" key="1">
    <source>
        <dbReference type="EMBL" id="TXJ19705.1"/>
    </source>
</evidence>
<gene>
    <name evidence="1" type="ORF">EPJ79_00680</name>
</gene>
<reference evidence="1 2" key="1">
    <citation type="journal article" date="1992" name="Lakartidningen">
        <title>[Penicillin V and not amoxicillin is the first choice preparation in acute otitis].</title>
        <authorList>
            <person name="Kamme C."/>
            <person name="Lundgren K."/>
            <person name="Prellner K."/>
        </authorList>
    </citation>
    <scope>NUCLEOTIDE SEQUENCE [LARGE SCALE GENOMIC DNA]</scope>
    <source>
        <strain evidence="1 2">513A</strain>
    </source>
</reference>
<proteinExistence type="predicted"/>
<dbReference type="EMBL" id="SAXU01000001">
    <property type="protein sequence ID" value="TXJ19705.1"/>
    <property type="molecule type" value="Genomic_DNA"/>
</dbReference>
<dbReference type="Proteomes" id="UP000324638">
    <property type="component" value="Unassembled WGS sequence"/>
</dbReference>
<accession>A0A5C8D2Q8</accession>
<protein>
    <submittedName>
        <fullName evidence="1">Uncharacterized protein</fullName>
    </submittedName>
</protein>
<comment type="caution">
    <text evidence="1">The sequence shown here is derived from an EMBL/GenBank/DDBJ whole genome shotgun (WGS) entry which is preliminary data.</text>
</comment>
<name>A0A5C8D2Q8_9SPIR</name>
<dbReference type="RefSeq" id="WP_147738055.1">
    <property type="nucleotide sequence ID" value="NZ_SAXU01000001.1"/>
</dbReference>
<evidence type="ECO:0000313" key="2">
    <source>
        <dbReference type="Proteomes" id="UP000324638"/>
    </source>
</evidence>
<dbReference type="AlphaFoldDB" id="A0A5C8D2Q8"/>